<accession>A0A6L2PDG0</accession>
<dbReference type="Gene3D" id="1.10.287.70">
    <property type="match status" value="1"/>
</dbReference>
<reference evidence="2" key="1">
    <citation type="submission" date="2020-01" db="EMBL/GenBank/DDBJ databases">
        <title>Draft genome sequence of the Termite Coptotermes fromosanus.</title>
        <authorList>
            <person name="Itakura S."/>
            <person name="Yosikawa Y."/>
            <person name="Umezawa K."/>
        </authorList>
    </citation>
    <scope>NUCLEOTIDE SEQUENCE [LARGE SCALE GENOMIC DNA]</scope>
</reference>
<dbReference type="EMBL" id="BLKM01007361">
    <property type="protein sequence ID" value="GFG30446.1"/>
    <property type="molecule type" value="Genomic_DNA"/>
</dbReference>
<organism evidence="1 2">
    <name type="scientific">Coptotermes formosanus</name>
    <name type="common">Formosan subterranean termite</name>
    <dbReference type="NCBI Taxonomy" id="36987"/>
    <lineage>
        <taxon>Eukaryota</taxon>
        <taxon>Metazoa</taxon>
        <taxon>Ecdysozoa</taxon>
        <taxon>Arthropoda</taxon>
        <taxon>Hexapoda</taxon>
        <taxon>Insecta</taxon>
        <taxon>Pterygota</taxon>
        <taxon>Neoptera</taxon>
        <taxon>Polyneoptera</taxon>
        <taxon>Dictyoptera</taxon>
        <taxon>Blattodea</taxon>
        <taxon>Blattoidea</taxon>
        <taxon>Termitoidae</taxon>
        <taxon>Rhinotermitidae</taxon>
        <taxon>Coptotermes</taxon>
    </lineage>
</organism>
<protein>
    <submittedName>
        <fullName evidence="1">Uncharacterized protein</fullName>
    </submittedName>
</protein>
<dbReference type="InParanoid" id="A0A6L2PDG0"/>
<keyword evidence="2" id="KW-1185">Reference proteome</keyword>
<dbReference type="Proteomes" id="UP000502823">
    <property type="component" value="Unassembled WGS sequence"/>
</dbReference>
<dbReference type="AlphaFoldDB" id="A0A6L2PDG0"/>
<name>A0A6L2PDG0_COPFO</name>
<evidence type="ECO:0000313" key="1">
    <source>
        <dbReference type="EMBL" id="GFG30446.1"/>
    </source>
</evidence>
<sequence length="170" mass="19612">MDYTALRTYAMLVNQAPTFLWDSNVPRHVPARHFVSWFQFLGEVISDTYNAGLASVLSSPRYEPPIEMIEDLASRNVIWAGNHVSWTWSIEEDDNPDLQTITRNFRCLTNEQMNEIGQRSGDLAFGIERLQGGHFTTEPHVNEATVIHRRIMRGTSYWSHLYMLLRKGSP</sequence>
<evidence type="ECO:0000313" key="2">
    <source>
        <dbReference type="Proteomes" id="UP000502823"/>
    </source>
</evidence>
<gene>
    <name evidence="1" type="ORF">Cfor_07423</name>
</gene>
<comment type="caution">
    <text evidence="1">The sequence shown here is derived from an EMBL/GenBank/DDBJ whole genome shotgun (WGS) entry which is preliminary data.</text>
</comment>
<proteinExistence type="predicted"/>
<dbReference type="OrthoDB" id="8182981at2759"/>